<evidence type="ECO:0000259" key="1">
    <source>
        <dbReference type="Pfam" id="PF00561"/>
    </source>
</evidence>
<dbReference type="Pfam" id="PF00561">
    <property type="entry name" value="Abhydrolase_1"/>
    <property type="match status" value="1"/>
</dbReference>
<feature type="domain" description="AB hydrolase-1" evidence="1">
    <location>
        <begin position="27"/>
        <end position="247"/>
    </location>
</feature>
<keyword evidence="2" id="KW-0378">Hydrolase</keyword>
<reference evidence="3" key="1">
    <citation type="submission" date="2011-02" db="EMBL/GenBank/DDBJ databases">
        <title>The complete genome of Planctomyces brasiliensis DSM 5305.</title>
        <authorList>
            <person name="Lucas S."/>
            <person name="Copeland A."/>
            <person name="Lapidus A."/>
            <person name="Bruce D."/>
            <person name="Goodwin L."/>
            <person name="Pitluck S."/>
            <person name="Kyrpides N."/>
            <person name="Mavromatis K."/>
            <person name="Pagani I."/>
            <person name="Ivanova N."/>
            <person name="Ovchinnikova G."/>
            <person name="Lu M."/>
            <person name="Detter J.C."/>
            <person name="Han C."/>
            <person name="Land M."/>
            <person name="Hauser L."/>
            <person name="Markowitz V."/>
            <person name="Cheng J.-F."/>
            <person name="Hugenholtz P."/>
            <person name="Woyke T."/>
            <person name="Wu D."/>
            <person name="Tindall B."/>
            <person name="Pomrenke H.G."/>
            <person name="Brambilla E."/>
            <person name="Klenk H.-P."/>
            <person name="Eisen J.A."/>
        </authorList>
    </citation>
    <scope>NUCLEOTIDE SEQUENCE [LARGE SCALE GENOMIC DNA]</scope>
    <source>
        <strain evidence="3">ATCC 49424 / DSM 5305 / JCM 21570 / NBRC 103401 / IFAM 1448</strain>
    </source>
</reference>
<sequence length="262" mass="29875">MKHTPETTFVDIAGRKTQITRGGQGTPLLYLHSAGGETEWTRYHDLLADHFEVFLPAHPGFDNSEGLETVNCVTDYAWHYVDLMDHFGWDCVPVVGFSLGGWTGMELSVLRPQRVSKLVLVNAAGIHLPEKPMAELFGDDLDELRERLYFDPESPAVEESMPTTRNDPRLFQWLKAREATAKVGWNPYLHNPELPSHLRRIECPVRILWGRHDRLIPVETGHFLAEGIPNATLEIFEEAGHMLPFEHSDRLCREIVQFVQGE</sequence>
<dbReference type="SUPFAM" id="SSF53474">
    <property type="entry name" value="alpha/beta-Hydrolases"/>
    <property type="match status" value="1"/>
</dbReference>
<dbReference type="PANTHER" id="PTHR43433">
    <property type="entry name" value="HYDROLASE, ALPHA/BETA FOLD FAMILY PROTEIN"/>
    <property type="match status" value="1"/>
</dbReference>
<dbReference type="InterPro" id="IPR050471">
    <property type="entry name" value="AB_hydrolase"/>
</dbReference>
<evidence type="ECO:0000313" key="3">
    <source>
        <dbReference type="Proteomes" id="UP000006860"/>
    </source>
</evidence>
<proteinExistence type="predicted"/>
<protein>
    <submittedName>
        <fullName evidence="2">Alpha/beta hydrolase fold protein</fullName>
    </submittedName>
</protein>
<organism evidence="2 3">
    <name type="scientific">Rubinisphaera brasiliensis (strain ATCC 49424 / DSM 5305 / JCM 21570 / IAM 15109 / NBRC 103401 / IFAM 1448)</name>
    <name type="common">Planctomyces brasiliensis</name>
    <dbReference type="NCBI Taxonomy" id="756272"/>
    <lineage>
        <taxon>Bacteria</taxon>
        <taxon>Pseudomonadati</taxon>
        <taxon>Planctomycetota</taxon>
        <taxon>Planctomycetia</taxon>
        <taxon>Planctomycetales</taxon>
        <taxon>Planctomycetaceae</taxon>
        <taxon>Rubinisphaera</taxon>
    </lineage>
</organism>
<dbReference type="STRING" id="756272.Plabr_3356"/>
<dbReference type="InterPro" id="IPR000073">
    <property type="entry name" value="AB_hydrolase_1"/>
</dbReference>
<dbReference type="PANTHER" id="PTHR43433:SF5">
    <property type="entry name" value="AB HYDROLASE-1 DOMAIN-CONTAINING PROTEIN"/>
    <property type="match status" value="1"/>
</dbReference>
<dbReference type="EMBL" id="CP002546">
    <property type="protein sequence ID" value="ADY60953.1"/>
    <property type="molecule type" value="Genomic_DNA"/>
</dbReference>
<dbReference type="GO" id="GO:0016787">
    <property type="term" value="F:hydrolase activity"/>
    <property type="evidence" value="ECO:0007669"/>
    <property type="project" value="UniProtKB-KW"/>
</dbReference>
<dbReference type="PRINTS" id="PR00111">
    <property type="entry name" value="ABHYDROLASE"/>
</dbReference>
<dbReference type="AlphaFoldDB" id="F0SL70"/>
<dbReference type="OrthoDB" id="252464at2"/>
<name>F0SL70_RUBBR</name>
<evidence type="ECO:0000313" key="2">
    <source>
        <dbReference type="EMBL" id="ADY60953.1"/>
    </source>
</evidence>
<dbReference type="InterPro" id="IPR029058">
    <property type="entry name" value="AB_hydrolase_fold"/>
</dbReference>
<dbReference type="HOGENOM" id="CLU_020336_13_2_0"/>
<dbReference type="Proteomes" id="UP000006860">
    <property type="component" value="Chromosome"/>
</dbReference>
<dbReference type="KEGG" id="pbs:Plabr_3356"/>
<gene>
    <name evidence="2" type="ordered locus">Plabr_3356</name>
</gene>
<dbReference type="Gene3D" id="3.40.50.1820">
    <property type="entry name" value="alpha/beta hydrolase"/>
    <property type="match status" value="1"/>
</dbReference>
<accession>F0SL70</accession>
<dbReference type="eggNOG" id="COG0596">
    <property type="taxonomic scope" value="Bacteria"/>
</dbReference>
<dbReference type="RefSeq" id="WP_013629673.1">
    <property type="nucleotide sequence ID" value="NC_015174.1"/>
</dbReference>
<keyword evidence="3" id="KW-1185">Reference proteome</keyword>